<reference evidence="2 3" key="1">
    <citation type="submission" date="2016-11" db="EMBL/GenBank/DDBJ databases">
        <authorList>
            <person name="Jaros S."/>
            <person name="Januszkiewicz K."/>
            <person name="Wedrychowicz H."/>
        </authorList>
    </citation>
    <scope>NUCLEOTIDE SEQUENCE [LARGE SCALE GENOMIC DNA]</scope>
    <source>
        <strain evidence="2 3">DSM 18119</strain>
    </source>
</reference>
<protein>
    <recommendedName>
        <fullName evidence="4">Lipoprotein</fullName>
    </recommendedName>
</protein>
<keyword evidence="1" id="KW-0732">Signal</keyword>
<feature type="chain" id="PRO_5013382014" description="Lipoprotein" evidence="1">
    <location>
        <begin position="23"/>
        <end position="218"/>
    </location>
</feature>
<evidence type="ECO:0008006" key="4">
    <source>
        <dbReference type="Google" id="ProtNLM"/>
    </source>
</evidence>
<sequence length="218" mass="25444">MTKTLVKFLVLIIIFASCKVTETNFVGSYSMDKVPKTTFTFNSDKTFSFTRINANPYLHPFDHPDEYHFTTKGNWGFVDKNIVEIVSQVDTVIYPLVTIDKSNPQNDSTSKFNFIDVYGDKVKILYVQKTDSSIVAALHRSMDFFSCNLKKEDTLEFHFYGYLPYKFVGGQQENSDYLITLRPYFKPNFFFRRQFKVTKNKIRDIKVGVDFKRKKSGI</sequence>
<organism evidence="2 3">
    <name type="scientific">Flavisolibacter ginsengisoli DSM 18119</name>
    <dbReference type="NCBI Taxonomy" id="1121884"/>
    <lineage>
        <taxon>Bacteria</taxon>
        <taxon>Pseudomonadati</taxon>
        <taxon>Bacteroidota</taxon>
        <taxon>Chitinophagia</taxon>
        <taxon>Chitinophagales</taxon>
        <taxon>Chitinophagaceae</taxon>
        <taxon>Flavisolibacter</taxon>
    </lineage>
</organism>
<evidence type="ECO:0000256" key="1">
    <source>
        <dbReference type="SAM" id="SignalP"/>
    </source>
</evidence>
<evidence type="ECO:0000313" key="3">
    <source>
        <dbReference type="Proteomes" id="UP000184048"/>
    </source>
</evidence>
<evidence type="ECO:0000313" key="2">
    <source>
        <dbReference type="EMBL" id="SHF87099.1"/>
    </source>
</evidence>
<dbReference type="AlphaFoldDB" id="A0A1M5F6H1"/>
<accession>A0A1M5F6H1</accession>
<dbReference type="EMBL" id="FQUU01000021">
    <property type="protein sequence ID" value="SHF87099.1"/>
    <property type="molecule type" value="Genomic_DNA"/>
</dbReference>
<name>A0A1M5F6H1_9BACT</name>
<gene>
    <name evidence="2" type="ORF">SAMN02745131_03747</name>
</gene>
<proteinExistence type="predicted"/>
<dbReference type="PROSITE" id="PS51257">
    <property type="entry name" value="PROKAR_LIPOPROTEIN"/>
    <property type="match status" value="1"/>
</dbReference>
<feature type="signal peptide" evidence="1">
    <location>
        <begin position="1"/>
        <end position="22"/>
    </location>
</feature>
<dbReference type="Proteomes" id="UP000184048">
    <property type="component" value="Unassembled WGS sequence"/>
</dbReference>
<keyword evidence="3" id="KW-1185">Reference proteome</keyword>